<evidence type="ECO:0000313" key="2">
    <source>
        <dbReference type="EMBL" id="NUU90402.1"/>
    </source>
</evidence>
<proteinExistence type="predicted"/>
<evidence type="ECO:0000256" key="1">
    <source>
        <dbReference type="SAM" id="SignalP"/>
    </source>
</evidence>
<organism evidence="2">
    <name type="scientific">Populus davidiana</name>
    <dbReference type="NCBI Taxonomy" id="266767"/>
    <lineage>
        <taxon>Eukaryota</taxon>
        <taxon>Viridiplantae</taxon>
        <taxon>Streptophyta</taxon>
        <taxon>Embryophyta</taxon>
        <taxon>Tracheophyta</taxon>
        <taxon>Spermatophyta</taxon>
        <taxon>Magnoliopsida</taxon>
        <taxon>eudicotyledons</taxon>
        <taxon>Gunneridae</taxon>
        <taxon>Pentapetalae</taxon>
        <taxon>rosids</taxon>
        <taxon>fabids</taxon>
        <taxon>Malpighiales</taxon>
        <taxon>Salicaceae</taxon>
        <taxon>Saliceae</taxon>
        <taxon>Populus</taxon>
    </lineage>
</organism>
<protein>
    <submittedName>
        <fullName evidence="2">Uncharacterized protein</fullName>
    </submittedName>
</protein>
<feature type="signal peptide" evidence="1">
    <location>
        <begin position="1"/>
        <end position="20"/>
    </location>
</feature>
<accession>A0A6M2EYU4</accession>
<keyword evidence="1" id="KW-0732">Signal</keyword>
<sequence>MFRTFLSNLLLHLCPSFSSSSSSHFYQTHHQLCHYQRLQPLQPLCLSSFFSSSQTSQSPFLLNFPLQHPLYSSFSSSFSLSSHLHFPQQALPLASSTQPSLPSQPHRPLYSSFSSSFCPFSHHHFHPQALPSPS</sequence>
<reference evidence="2" key="1">
    <citation type="submission" date="2020-03" db="EMBL/GenBank/DDBJ databases">
        <authorList>
            <person name="Zhang R."/>
        </authorList>
    </citation>
    <scope>NUCLEOTIDE SEQUENCE</scope>
</reference>
<dbReference type="AlphaFoldDB" id="A0A6M2EYU4"/>
<dbReference type="EMBL" id="GILB01010069">
    <property type="protein sequence ID" value="NUU90402.1"/>
    <property type="molecule type" value="Transcribed_RNA"/>
</dbReference>
<feature type="chain" id="PRO_5026753542" evidence="1">
    <location>
        <begin position="21"/>
        <end position="134"/>
    </location>
</feature>
<name>A0A6M2EYU4_9ROSI</name>